<evidence type="ECO:0000256" key="2">
    <source>
        <dbReference type="SAM" id="MobiDB-lite"/>
    </source>
</evidence>
<keyword evidence="1" id="KW-0863">Zinc-finger</keyword>
<name>A0A9Q0F860_9ROSI</name>
<evidence type="ECO:0000313" key="4">
    <source>
        <dbReference type="EMBL" id="KAJ4826668.1"/>
    </source>
</evidence>
<evidence type="ECO:0000313" key="5">
    <source>
        <dbReference type="Proteomes" id="UP001141552"/>
    </source>
</evidence>
<evidence type="ECO:0000259" key="3">
    <source>
        <dbReference type="PROSITE" id="PS50158"/>
    </source>
</evidence>
<dbReference type="Proteomes" id="UP001141552">
    <property type="component" value="Unassembled WGS sequence"/>
</dbReference>
<dbReference type="InterPro" id="IPR036875">
    <property type="entry name" value="Znf_CCHC_sf"/>
</dbReference>
<dbReference type="InterPro" id="IPR001878">
    <property type="entry name" value="Znf_CCHC"/>
</dbReference>
<comment type="caution">
    <text evidence="4">The sequence shown here is derived from an EMBL/GenBank/DDBJ whole genome shotgun (WGS) entry which is preliminary data.</text>
</comment>
<feature type="region of interest" description="Disordered" evidence="2">
    <location>
        <begin position="139"/>
        <end position="168"/>
    </location>
</feature>
<gene>
    <name evidence="4" type="ORF">Tsubulata_001552</name>
</gene>
<proteinExistence type="predicted"/>
<feature type="domain" description="CCHC-type" evidence="3">
    <location>
        <begin position="59"/>
        <end position="73"/>
    </location>
</feature>
<sequence>MLSAKIGKPIRIDINTLQAELGKFARLAIEVEFSKPLLGWVENEDRWFKVIYEDIPDFCFGCGKVGHIKEHCPGSMGNGSMQDAPTDIVMQGGVAEKIPGTDESHASVRVTQQVPPQVPPQVPSVDGGARYGPWMKVARQPRQSARRGETRVAAAGGAGTSGSKRAGNPFELGSASALLHEVHRDASAPSLFVPRAQTIPLVFQTKESTPAGSGVGKKKDKGEPLAKNVNKEVQINKQGAATVNLPGKATEVGAVEVDVELIAKTFTYPRGANAHARTVAAQSVSESDSVEEMVLGEEDRSVLASKRKFVPPLVTLRPDGLIMKAGIPKQQKKANALLEEEALPPDPSLPSDQVAKTIDVVDTPSEPEEMAIETGSSSL</sequence>
<dbReference type="AlphaFoldDB" id="A0A9Q0F860"/>
<reference evidence="4" key="2">
    <citation type="journal article" date="2023" name="Plants (Basel)">
        <title>Annotation of the Turnera subulata (Passifloraceae) Draft Genome Reveals the S-Locus Evolved after the Divergence of Turneroideae from Passifloroideae in a Stepwise Manner.</title>
        <authorList>
            <person name="Henning P.M."/>
            <person name="Roalson E.H."/>
            <person name="Mir W."/>
            <person name="McCubbin A.G."/>
            <person name="Shore J.S."/>
        </authorList>
    </citation>
    <scope>NUCLEOTIDE SEQUENCE</scope>
    <source>
        <strain evidence="4">F60SS</strain>
    </source>
</reference>
<evidence type="ECO:0000256" key="1">
    <source>
        <dbReference type="PROSITE-ProRule" id="PRU00047"/>
    </source>
</evidence>
<dbReference type="GO" id="GO:0008270">
    <property type="term" value="F:zinc ion binding"/>
    <property type="evidence" value="ECO:0007669"/>
    <property type="project" value="UniProtKB-KW"/>
</dbReference>
<protein>
    <recommendedName>
        <fullName evidence="3">CCHC-type domain-containing protein</fullName>
    </recommendedName>
</protein>
<keyword evidence="1" id="KW-0479">Metal-binding</keyword>
<dbReference type="GO" id="GO:0003676">
    <property type="term" value="F:nucleic acid binding"/>
    <property type="evidence" value="ECO:0007669"/>
    <property type="project" value="InterPro"/>
</dbReference>
<dbReference type="PANTHER" id="PTHR31286:SF99">
    <property type="entry name" value="DUF4283 DOMAIN-CONTAINING PROTEIN"/>
    <property type="match status" value="1"/>
</dbReference>
<dbReference type="PROSITE" id="PS50158">
    <property type="entry name" value="ZF_CCHC"/>
    <property type="match status" value="1"/>
</dbReference>
<dbReference type="InterPro" id="IPR040256">
    <property type="entry name" value="At4g02000-like"/>
</dbReference>
<keyword evidence="1" id="KW-0862">Zinc</keyword>
<accession>A0A9Q0F860</accession>
<dbReference type="PANTHER" id="PTHR31286">
    <property type="entry name" value="GLYCINE-RICH CELL WALL STRUCTURAL PROTEIN 1.8-LIKE"/>
    <property type="match status" value="1"/>
</dbReference>
<dbReference type="EMBL" id="JAKUCV010006610">
    <property type="protein sequence ID" value="KAJ4826668.1"/>
    <property type="molecule type" value="Genomic_DNA"/>
</dbReference>
<feature type="compositionally biased region" description="Low complexity" evidence="2">
    <location>
        <begin position="151"/>
        <end position="167"/>
    </location>
</feature>
<dbReference type="OrthoDB" id="1302764at2759"/>
<organism evidence="4 5">
    <name type="scientific">Turnera subulata</name>
    <dbReference type="NCBI Taxonomy" id="218843"/>
    <lineage>
        <taxon>Eukaryota</taxon>
        <taxon>Viridiplantae</taxon>
        <taxon>Streptophyta</taxon>
        <taxon>Embryophyta</taxon>
        <taxon>Tracheophyta</taxon>
        <taxon>Spermatophyta</taxon>
        <taxon>Magnoliopsida</taxon>
        <taxon>eudicotyledons</taxon>
        <taxon>Gunneridae</taxon>
        <taxon>Pentapetalae</taxon>
        <taxon>rosids</taxon>
        <taxon>fabids</taxon>
        <taxon>Malpighiales</taxon>
        <taxon>Passifloraceae</taxon>
        <taxon>Turnera</taxon>
    </lineage>
</organism>
<reference evidence="4" key="1">
    <citation type="submission" date="2022-02" db="EMBL/GenBank/DDBJ databases">
        <authorList>
            <person name="Henning P.M."/>
            <person name="McCubbin A.G."/>
            <person name="Shore J.S."/>
        </authorList>
    </citation>
    <scope>NUCLEOTIDE SEQUENCE</scope>
    <source>
        <strain evidence="4">F60SS</strain>
        <tissue evidence="4">Leaves</tissue>
    </source>
</reference>
<keyword evidence="5" id="KW-1185">Reference proteome</keyword>
<dbReference type="SUPFAM" id="SSF57756">
    <property type="entry name" value="Retrovirus zinc finger-like domains"/>
    <property type="match status" value="1"/>
</dbReference>